<reference evidence="1 2" key="1">
    <citation type="journal article" date="2018" name="Front. Plant Sci.">
        <title>Red Clover (Trifolium pratense) and Zigzag Clover (T. medium) - A Picture of Genomic Similarities and Differences.</title>
        <authorList>
            <person name="Dluhosova J."/>
            <person name="Istvanek J."/>
            <person name="Nedelnik J."/>
            <person name="Repkova J."/>
        </authorList>
    </citation>
    <scope>NUCLEOTIDE SEQUENCE [LARGE SCALE GENOMIC DNA]</scope>
    <source>
        <strain evidence="2">cv. 10/8</strain>
        <tissue evidence="1">Leaf</tissue>
    </source>
</reference>
<proteinExistence type="predicted"/>
<protein>
    <submittedName>
        <fullName evidence="1">Uncharacterized protein</fullName>
    </submittedName>
</protein>
<keyword evidence="2" id="KW-1185">Reference proteome</keyword>
<comment type="caution">
    <text evidence="1">The sequence shown here is derived from an EMBL/GenBank/DDBJ whole genome shotgun (WGS) entry which is preliminary data.</text>
</comment>
<accession>A0A392V6W0</accession>
<dbReference type="EMBL" id="LXQA011082182">
    <property type="protein sequence ID" value="MCI84068.1"/>
    <property type="molecule type" value="Genomic_DNA"/>
</dbReference>
<dbReference type="AlphaFoldDB" id="A0A392V6W0"/>
<sequence>WIGTGGFRRMFDKSDRTEH</sequence>
<evidence type="ECO:0000313" key="1">
    <source>
        <dbReference type="EMBL" id="MCI84068.1"/>
    </source>
</evidence>
<organism evidence="1 2">
    <name type="scientific">Trifolium medium</name>
    <dbReference type="NCBI Taxonomy" id="97028"/>
    <lineage>
        <taxon>Eukaryota</taxon>
        <taxon>Viridiplantae</taxon>
        <taxon>Streptophyta</taxon>
        <taxon>Embryophyta</taxon>
        <taxon>Tracheophyta</taxon>
        <taxon>Spermatophyta</taxon>
        <taxon>Magnoliopsida</taxon>
        <taxon>eudicotyledons</taxon>
        <taxon>Gunneridae</taxon>
        <taxon>Pentapetalae</taxon>
        <taxon>rosids</taxon>
        <taxon>fabids</taxon>
        <taxon>Fabales</taxon>
        <taxon>Fabaceae</taxon>
        <taxon>Papilionoideae</taxon>
        <taxon>50 kb inversion clade</taxon>
        <taxon>NPAAA clade</taxon>
        <taxon>Hologalegina</taxon>
        <taxon>IRL clade</taxon>
        <taxon>Trifolieae</taxon>
        <taxon>Trifolium</taxon>
    </lineage>
</organism>
<dbReference type="Proteomes" id="UP000265520">
    <property type="component" value="Unassembled WGS sequence"/>
</dbReference>
<evidence type="ECO:0000313" key="2">
    <source>
        <dbReference type="Proteomes" id="UP000265520"/>
    </source>
</evidence>
<name>A0A392V6W0_9FABA</name>
<feature type="non-terminal residue" evidence="1">
    <location>
        <position position="1"/>
    </location>
</feature>